<comment type="caution">
    <text evidence="4">The sequence shown here is derived from an EMBL/GenBank/DDBJ whole genome shotgun (WGS) entry which is preliminary data.</text>
</comment>
<proteinExistence type="inferred from homology"/>
<dbReference type="Proteomes" id="UP000294843">
    <property type="component" value="Unassembled WGS sequence"/>
</dbReference>
<comment type="similarity">
    <text evidence="1">Belongs to the HAD-like hydrolase superfamily.</text>
</comment>
<organism evidence="4 5">
    <name type="scientific">Macrococcus bovicus</name>
    <dbReference type="NCBI Taxonomy" id="69968"/>
    <lineage>
        <taxon>Bacteria</taxon>
        <taxon>Bacillati</taxon>
        <taxon>Bacillota</taxon>
        <taxon>Bacilli</taxon>
        <taxon>Bacillales</taxon>
        <taxon>Staphylococcaceae</taxon>
        <taxon>Macrococcus</taxon>
    </lineage>
</organism>
<protein>
    <submittedName>
        <fullName evidence="4">HAD-IIB family hydrolase</fullName>
    </submittedName>
</protein>
<accession>A0A4R6BZI8</accession>
<evidence type="ECO:0000259" key="3">
    <source>
        <dbReference type="Pfam" id="PF05116"/>
    </source>
</evidence>
<dbReference type="GO" id="GO:0016791">
    <property type="term" value="F:phosphatase activity"/>
    <property type="evidence" value="ECO:0007669"/>
    <property type="project" value="TreeGrafter"/>
</dbReference>
<dbReference type="OrthoDB" id="9781413at2"/>
<dbReference type="SFLD" id="SFLDG01140">
    <property type="entry name" value="C2.B:_Phosphomannomutase_and_P"/>
    <property type="match status" value="1"/>
</dbReference>
<dbReference type="PANTHER" id="PTHR10000:SF57">
    <property type="entry name" value="KANOSAMINE-6-PHOSPHATE PHOSPHATASE"/>
    <property type="match status" value="1"/>
</dbReference>
<evidence type="ECO:0000256" key="1">
    <source>
        <dbReference type="ARBA" id="ARBA00007958"/>
    </source>
</evidence>
<dbReference type="Gene3D" id="3.30.70.1410">
    <property type="entry name" value="yhjk (haloacid dehalogenase-like hydrolase protein) domain"/>
    <property type="match status" value="1"/>
</dbReference>
<dbReference type="Pfam" id="PF05116">
    <property type="entry name" value="S6PP"/>
    <property type="match status" value="1"/>
</dbReference>
<evidence type="ECO:0000256" key="2">
    <source>
        <dbReference type="ARBA" id="ARBA00022801"/>
    </source>
</evidence>
<feature type="domain" description="Sucrose phosphatase-like" evidence="3">
    <location>
        <begin position="19"/>
        <end position="266"/>
    </location>
</feature>
<keyword evidence="5" id="KW-1185">Reference proteome</keyword>
<gene>
    <name evidence="4" type="ORF">ERX55_06030</name>
</gene>
<dbReference type="InterPro" id="IPR023214">
    <property type="entry name" value="HAD_sf"/>
</dbReference>
<dbReference type="GO" id="GO:0005829">
    <property type="term" value="C:cytosol"/>
    <property type="evidence" value="ECO:0007669"/>
    <property type="project" value="TreeGrafter"/>
</dbReference>
<dbReference type="PANTHER" id="PTHR10000">
    <property type="entry name" value="PHOSPHOSERINE PHOSPHATASE"/>
    <property type="match status" value="1"/>
</dbReference>
<dbReference type="InterPro" id="IPR036412">
    <property type="entry name" value="HAD-like_sf"/>
</dbReference>
<keyword evidence="2 4" id="KW-0378">Hydrolase</keyword>
<evidence type="ECO:0000313" key="5">
    <source>
        <dbReference type="Proteomes" id="UP000294843"/>
    </source>
</evidence>
<dbReference type="AlphaFoldDB" id="A0A4R6BZI8"/>
<dbReference type="InterPro" id="IPR006380">
    <property type="entry name" value="SPP-like_dom"/>
</dbReference>
<dbReference type="NCBIfam" id="TIGR01484">
    <property type="entry name" value="HAD-SF-IIB"/>
    <property type="match status" value="1"/>
</dbReference>
<dbReference type="SFLD" id="SFLDS00003">
    <property type="entry name" value="Haloacid_Dehalogenase"/>
    <property type="match status" value="1"/>
</dbReference>
<dbReference type="SUPFAM" id="SSF56784">
    <property type="entry name" value="HAD-like"/>
    <property type="match status" value="1"/>
</dbReference>
<dbReference type="GO" id="GO:0000287">
    <property type="term" value="F:magnesium ion binding"/>
    <property type="evidence" value="ECO:0007669"/>
    <property type="project" value="TreeGrafter"/>
</dbReference>
<dbReference type="InterPro" id="IPR006379">
    <property type="entry name" value="HAD-SF_hydro_IIB"/>
</dbReference>
<dbReference type="Gene3D" id="3.40.50.1000">
    <property type="entry name" value="HAD superfamily/HAD-like"/>
    <property type="match status" value="1"/>
</dbReference>
<reference evidence="4 5" key="1">
    <citation type="submission" date="2019-01" db="EMBL/GenBank/DDBJ databases">
        <title>Draft genome sequences of the type strains of six Macrococcus species.</title>
        <authorList>
            <person name="Mazhar S."/>
            <person name="Altermann E."/>
            <person name="Hill C."/>
            <person name="Mcauliffe O."/>
        </authorList>
    </citation>
    <scope>NUCLEOTIDE SEQUENCE [LARGE SCALE GENOMIC DNA]</scope>
    <source>
        <strain evidence="4 5">ATCC 51825</strain>
    </source>
</reference>
<dbReference type="EMBL" id="SCWF01000005">
    <property type="protein sequence ID" value="TDM14129.1"/>
    <property type="molecule type" value="Genomic_DNA"/>
</dbReference>
<name>A0A4R6BZI8_9STAP</name>
<evidence type="ECO:0000313" key="4">
    <source>
        <dbReference type="EMBL" id="TDM14129.1"/>
    </source>
</evidence>
<sequence length="277" mass="31978">MLFENKEVFCMLFPESIRTLVCSDFDETYFAHDRNHAQDVKALTTYLNKERHMLFGIVSASTLDMIKGCLDEMKMEYPHFIACNSGTELYYYKDGVEIYDQAYELMMLRQGFTKMTILDVEKALAAHDIQLMVQEPFIHAPFSRNYYYRETTPQEDERRFRQIRAAAEEQRLIVNISKCNPLIGDPADCYDVDFFPASAGKDAVVRYLIGKYDIDFDETYAFGDSGNDIKMLNAVKHGYLVSNATAEAKKRHLKHADFPYNKGILSILEARSESNGY</sequence>
<dbReference type="SFLD" id="SFLDG01141">
    <property type="entry name" value="C2.B.1:_Sucrose_Phosphatase_Li"/>
    <property type="match status" value="1"/>
</dbReference>